<name>A0A146KEK1_9EUKA</name>
<dbReference type="AlphaFoldDB" id="A0A146KEK1"/>
<keyword evidence="2" id="KW-0677">Repeat</keyword>
<protein>
    <submittedName>
        <fullName evidence="3">Internalin</fullName>
    </submittedName>
</protein>
<dbReference type="PANTHER" id="PTHR46652">
    <property type="entry name" value="LEUCINE-RICH REPEAT AND IQ DOMAIN-CONTAINING PROTEIN 1-RELATED"/>
    <property type="match status" value="1"/>
</dbReference>
<keyword evidence="1" id="KW-0433">Leucine-rich repeat</keyword>
<dbReference type="EMBL" id="GDID01001356">
    <property type="protein sequence ID" value="JAP95250.1"/>
    <property type="molecule type" value="Transcribed_RNA"/>
</dbReference>
<dbReference type="InterPro" id="IPR001611">
    <property type="entry name" value="Leu-rich_rpt"/>
</dbReference>
<dbReference type="InterPro" id="IPR050836">
    <property type="entry name" value="SDS22/Internalin_LRR"/>
</dbReference>
<dbReference type="PANTHER" id="PTHR46652:SF3">
    <property type="entry name" value="LEUCINE-RICH REPEAT-CONTAINING PROTEIN 9"/>
    <property type="match status" value="1"/>
</dbReference>
<feature type="non-terminal residue" evidence="3">
    <location>
        <position position="99"/>
    </location>
</feature>
<reference evidence="3" key="1">
    <citation type="submission" date="2015-07" db="EMBL/GenBank/DDBJ databases">
        <title>Adaptation to a free-living lifestyle via gene acquisitions in the diplomonad Trepomonas sp. PC1.</title>
        <authorList>
            <person name="Xu F."/>
            <person name="Jerlstrom-Hultqvist J."/>
            <person name="Kolisko M."/>
            <person name="Simpson A.G.B."/>
            <person name="Roger A.J."/>
            <person name="Svard S.G."/>
            <person name="Andersson J.O."/>
        </authorList>
    </citation>
    <scope>NUCLEOTIDE SEQUENCE</scope>
    <source>
        <strain evidence="3">PC1</strain>
    </source>
</reference>
<dbReference type="PROSITE" id="PS51450">
    <property type="entry name" value="LRR"/>
    <property type="match status" value="2"/>
</dbReference>
<dbReference type="Pfam" id="PF13516">
    <property type="entry name" value="LRR_6"/>
    <property type="match status" value="1"/>
</dbReference>
<dbReference type="SUPFAM" id="SSF52058">
    <property type="entry name" value="L domain-like"/>
    <property type="match status" value="1"/>
</dbReference>
<evidence type="ECO:0000313" key="3">
    <source>
        <dbReference type="EMBL" id="JAP95250.1"/>
    </source>
</evidence>
<organism evidence="3">
    <name type="scientific">Trepomonas sp. PC1</name>
    <dbReference type="NCBI Taxonomy" id="1076344"/>
    <lineage>
        <taxon>Eukaryota</taxon>
        <taxon>Metamonada</taxon>
        <taxon>Diplomonadida</taxon>
        <taxon>Hexamitidae</taxon>
        <taxon>Hexamitinae</taxon>
        <taxon>Trepomonas</taxon>
    </lineage>
</organism>
<evidence type="ECO:0000256" key="1">
    <source>
        <dbReference type="ARBA" id="ARBA00022614"/>
    </source>
</evidence>
<dbReference type="InterPro" id="IPR032675">
    <property type="entry name" value="LRR_dom_sf"/>
</dbReference>
<dbReference type="Gene3D" id="3.80.10.10">
    <property type="entry name" value="Ribonuclease Inhibitor"/>
    <property type="match status" value="1"/>
</dbReference>
<gene>
    <name evidence="3" type="ORF">TPC1_11827</name>
</gene>
<evidence type="ECO:0000256" key="2">
    <source>
        <dbReference type="ARBA" id="ARBA00022737"/>
    </source>
</evidence>
<dbReference type="Pfam" id="PF00560">
    <property type="entry name" value="LRR_1"/>
    <property type="match status" value="1"/>
</dbReference>
<feature type="non-terminal residue" evidence="3">
    <location>
        <position position="1"/>
    </location>
</feature>
<proteinExistence type="predicted"/>
<accession>A0A146KEK1</accession>
<sequence>NLLQTCNEIGSCRSLQRLNLNDNKIADIKFLEGLPLRSLYLANNRIKSIQPLTQNQLFEIVDLTNNEFLSLKPLQNCKNLRKLKISGSKVTNIDEFEFI</sequence>